<reference evidence="1" key="1">
    <citation type="submission" date="2022-07" db="EMBL/GenBank/DDBJ databases">
        <title>Genome Sequence of Lecanicillium saksenae.</title>
        <authorList>
            <person name="Buettner E."/>
        </authorList>
    </citation>
    <scope>NUCLEOTIDE SEQUENCE</scope>
    <source>
        <strain evidence="1">VT-O1</strain>
    </source>
</reference>
<organism evidence="1 2">
    <name type="scientific">Lecanicillium saksenae</name>
    <dbReference type="NCBI Taxonomy" id="468837"/>
    <lineage>
        <taxon>Eukaryota</taxon>
        <taxon>Fungi</taxon>
        <taxon>Dikarya</taxon>
        <taxon>Ascomycota</taxon>
        <taxon>Pezizomycotina</taxon>
        <taxon>Sordariomycetes</taxon>
        <taxon>Hypocreomycetidae</taxon>
        <taxon>Hypocreales</taxon>
        <taxon>Cordycipitaceae</taxon>
        <taxon>Lecanicillium</taxon>
    </lineage>
</organism>
<evidence type="ECO:0000313" key="2">
    <source>
        <dbReference type="Proteomes" id="UP001148737"/>
    </source>
</evidence>
<gene>
    <name evidence="1" type="ORF">NLG97_g6930</name>
</gene>
<protein>
    <submittedName>
        <fullName evidence="1">Uncharacterized protein</fullName>
    </submittedName>
</protein>
<dbReference type="EMBL" id="JANAKD010000990">
    <property type="protein sequence ID" value="KAJ3484932.1"/>
    <property type="molecule type" value="Genomic_DNA"/>
</dbReference>
<sequence>MLTKFLSLFLVLTPAWGASILQKAQLHDDCPEVHVFGARNTGTSQGFGLAGDFVNDIVQATGATKEAIVYPANGNAGLTDPKYKASVQAGVKAVTSQVSKFAARCPQTKLVLVGYSQGSKLFDDALCGGGDPNMGISDTAATISQFNIKAVLLPANDRFTPGEPFHVGNATVGGFDKRPSNQVGCGKYNDAIRLYCDIGDKYCSNGNSLKIHNGYHKVYGKAALEFVKKRLRA</sequence>
<keyword evidence="2" id="KW-1185">Reference proteome</keyword>
<proteinExistence type="predicted"/>
<dbReference type="Proteomes" id="UP001148737">
    <property type="component" value="Unassembled WGS sequence"/>
</dbReference>
<name>A0ACC1QRC0_9HYPO</name>
<accession>A0ACC1QRC0</accession>
<comment type="caution">
    <text evidence="1">The sequence shown here is derived from an EMBL/GenBank/DDBJ whole genome shotgun (WGS) entry which is preliminary data.</text>
</comment>
<evidence type="ECO:0000313" key="1">
    <source>
        <dbReference type="EMBL" id="KAJ3484932.1"/>
    </source>
</evidence>